<organism evidence="4 5">
    <name type="scientific">Salinicola socius</name>
    <dbReference type="NCBI Taxonomy" id="404433"/>
    <lineage>
        <taxon>Bacteria</taxon>
        <taxon>Pseudomonadati</taxon>
        <taxon>Pseudomonadota</taxon>
        <taxon>Gammaproteobacteria</taxon>
        <taxon>Oceanospirillales</taxon>
        <taxon>Halomonadaceae</taxon>
        <taxon>Salinicola</taxon>
    </lineage>
</organism>
<evidence type="ECO:0000256" key="2">
    <source>
        <dbReference type="SAM" id="MobiDB-lite"/>
    </source>
</evidence>
<dbReference type="STRING" id="404433.BTW07_01690"/>
<dbReference type="InterPro" id="IPR036770">
    <property type="entry name" value="Ankyrin_rpt-contain_sf"/>
</dbReference>
<evidence type="ECO:0000256" key="1">
    <source>
        <dbReference type="PROSITE-ProRule" id="PRU00023"/>
    </source>
</evidence>
<evidence type="ECO:0000313" key="5">
    <source>
        <dbReference type="Proteomes" id="UP000186878"/>
    </source>
</evidence>
<dbReference type="PROSITE" id="PS50088">
    <property type="entry name" value="ANK_REPEAT"/>
    <property type="match status" value="3"/>
</dbReference>
<dbReference type="SMART" id="SM00248">
    <property type="entry name" value="ANK"/>
    <property type="match status" value="4"/>
</dbReference>
<dbReference type="AlphaFoldDB" id="A0A1Q8SW96"/>
<feature type="repeat" description="ANK" evidence="1">
    <location>
        <begin position="100"/>
        <end position="132"/>
    </location>
</feature>
<feature type="repeat" description="ANK" evidence="1">
    <location>
        <begin position="165"/>
        <end position="197"/>
    </location>
</feature>
<sequence length="239" mass="26313">MRQLYFKYAILALFMASGCTPSDSAEKGEMFTGKMAKELAQSISSGDEKRTKKLISEGAEVNAIDQKGRTLLWLAMASNNLDDFKILIKNGADPTIPSSSGETVIHTAARLDTTNYLKELIEHGAPVDIENKGGATPLFNAVGNPAKNFELLIDNGANINHQDIVGDTPLFFAAAADDYDRIMKLLQLGANPKQKNKRGTTFQAPLATGPKEDSYTEESQEKREKIRQWLKSQDIQVEF</sequence>
<dbReference type="InterPro" id="IPR002110">
    <property type="entry name" value="Ankyrin_rpt"/>
</dbReference>
<dbReference type="Pfam" id="PF12796">
    <property type="entry name" value="Ank_2"/>
    <property type="match status" value="1"/>
</dbReference>
<comment type="caution">
    <text evidence="4">The sequence shown here is derived from an EMBL/GenBank/DDBJ whole genome shotgun (WGS) entry which is preliminary data.</text>
</comment>
<evidence type="ECO:0000313" key="4">
    <source>
        <dbReference type="EMBL" id="OLO05689.1"/>
    </source>
</evidence>
<gene>
    <name evidence="4" type="ORF">BTW07_01690</name>
</gene>
<dbReference type="PROSITE" id="PS51257">
    <property type="entry name" value="PROKAR_LIPOPROTEIN"/>
    <property type="match status" value="1"/>
</dbReference>
<dbReference type="Pfam" id="PF00023">
    <property type="entry name" value="Ank"/>
    <property type="match status" value="1"/>
</dbReference>
<feature type="chain" id="PRO_5013316984" evidence="3">
    <location>
        <begin position="25"/>
        <end position="239"/>
    </location>
</feature>
<dbReference type="EMBL" id="MSDO01000002">
    <property type="protein sequence ID" value="OLO05689.1"/>
    <property type="molecule type" value="Genomic_DNA"/>
</dbReference>
<dbReference type="OrthoDB" id="8453275at2"/>
<dbReference type="PANTHER" id="PTHR24183">
    <property type="entry name" value="FIBRONECTIN TYPE 3 AND ANKYRIN REPEAT DOMAINS PROTEIN 1"/>
    <property type="match status" value="1"/>
</dbReference>
<dbReference type="PANTHER" id="PTHR24183:SF1">
    <property type="entry name" value="FIBRONECTIN TYPE 3 AND ANKYRIN REPEAT DOMAINS PROTEIN 1"/>
    <property type="match status" value="1"/>
</dbReference>
<dbReference type="RefSeq" id="WP_075568434.1">
    <property type="nucleotide sequence ID" value="NZ_MSDO01000002.1"/>
</dbReference>
<accession>A0A1Q8SW96</accession>
<dbReference type="SUPFAM" id="SSF48403">
    <property type="entry name" value="Ankyrin repeat"/>
    <property type="match status" value="1"/>
</dbReference>
<proteinExistence type="predicted"/>
<feature type="compositionally biased region" description="Basic and acidic residues" evidence="2">
    <location>
        <begin position="210"/>
        <end position="221"/>
    </location>
</feature>
<keyword evidence="3" id="KW-0732">Signal</keyword>
<dbReference type="Proteomes" id="UP000186878">
    <property type="component" value="Unassembled WGS sequence"/>
</dbReference>
<reference evidence="4 5" key="1">
    <citation type="submission" date="2016-12" db="EMBL/GenBank/DDBJ databases">
        <title>Draft genome sequences of strains Salinicola socius SMB35, Salinicola sp. MH3R3-1 and Chromohalobacter sp. SMB17 from the Verkhnekamsk potash mining region of Russia.</title>
        <authorList>
            <person name="Mavrodi D.V."/>
            <person name="Olsson B.E."/>
            <person name="Korsakova E.S."/>
            <person name="Pyankova A."/>
            <person name="Mavrodi O.V."/>
            <person name="Plotnikova E.G."/>
        </authorList>
    </citation>
    <scope>NUCLEOTIDE SEQUENCE [LARGE SCALE GENOMIC DNA]</scope>
    <source>
        <strain evidence="4 5">SMB35</strain>
    </source>
</reference>
<evidence type="ECO:0000256" key="3">
    <source>
        <dbReference type="SAM" id="SignalP"/>
    </source>
</evidence>
<dbReference type="Gene3D" id="1.25.40.20">
    <property type="entry name" value="Ankyrin repeat-containing domain"/>
    <property type="match status" value="2"/>
</dbReference>
<feature type="signal peptide" evidence="3">
    <location>
        <begin position="1"/>
        <end position="24"/>
    </location>
</feature>
<feature type="region of interest" description="Disordered" evidence="2">
    <location>
        <begin position="193"/>
        <end position="221"/>
    </location>
</feature>
<keyword evidence="1" id="KW-0040">ANK repeat</keyword>
<feature type="repeat" description="ANK" evidence="1">
    <location>
        <begin position="67"/>
        <end position="99"/>
    </location>
</feature>
<keyword evidence="5" id="KW-1185">Reference proteome</keyword>
<name>A0A1Q8SW96_9GAMM</name>
<protein>
    <submittedName>
        <fullName evidence="4">Uncharacterized protein</fullName>
    </submittedName>
</protein>
<dbReference type="PROSITE" id="PS50297">
    <property type="entry name" value="ANK_REP_REGION"/>
    <property type="match status" value="1"/>
</dbReference>